<feature type="region of interest" description="Disordered" evidence="1">
    <location>
        <begin position="1"/>
        <end position="29"/>
    </location>
</feature>
<protein>
    <submittedName>
        <fullName evidence="2">Uncharacterized protein</fullName>
    </submittedName>
</protein>
<name>A0A0M3AKS7_9SPHN</name>
<dbReference type="RefSeq" id="WP_046765535.1">
    <property type="nucleotide sequence ID" value="NZ_LBIC01000010.1"/>
</dbReference>
<evidence type="ECO:0000313" key="3">
    <source>
        <dbReference type="Proteomes" id="UP000033874"/>
    </source>
</evidence>
<organism evidence="2 3">
    <name type="scientific">Sphingobium chungbukense</name>
    <dbReference type="NCBI Taxonomy" id="56193"/>
    <lineage>
        <taxon>Bacteria</taxon>
        <taxon>Pseudomonadati</taxon>
        <taxon>Pseudomonadota</taxon>
        <taxon>Alphaproteobacteria</taxon>
        <taxon>Sphingomonadales</taxon>
        <taxon>Sphingomonadaceae</taxon>
        <taxon>Sphingobium</taxon>
    </lineage>
</organism>
<comment type="caution">
    <text evidence="2">The sequence shown here is derived from an EMBL/GenBank/DDBJ whole genome shotgun (WGS) entry which is preliminary data.</text>
</comment>
<dbReference type="Proteomes" id="UP000033874">
    <property type="component" value="Unassembled WGS sequence"/>
</dbReference>
<accession>A0A0M3AKS7</accession>
<evidence type="ECO:0000256" key="1">
    <source>
        <dbReference type="SAM" id="MobiDB-lite"/>
    </source>
</evidence>
<dbReference type="PATRIC" id="fig|56193.3.peg.4405"/>
<dbReference type="AlphaFoldDB" id="A0A0M3AKS7"/>
<reference evidence="2 3" key="1">
    <citation type="submission" date="2015-04" db="EMBL/GenBank/DDBJ databases">
        <title>Genome sequence of aromatic hydrocarbons-degrading Sphingobium chungbukense DJ77.</title>
        <authorList>
            <person name="Kim Y.-C."/>
            <person name="Chae J.-C."/>
        </authorList>
    </citation>
    <scope>NUCLEOTIDE SEQUENCE [LARGE SCALE GENOMIC DNA]</scope>
    <source>
        <strain evidence="2 3">DJ77</strain>
    </source>
</reference>
<sequence length="92" mass="9505">MAFAAASGYGRSPRTGKNGKKQTDAQTLTQAAGAQGFSLRLFSGQLDADPIDAQLVIWSMAAAFDVASGDTNKASATSSEAISRVMASHPRL</sequence>
<gene>
    <name evidence="2" type="ORF">YP76_20970</name>
</gene>
<keyword evidence="3" id="KW-1185">Reference proteome</keyword>
<proteinExistence type="predicted"/>
<dbReference type="EMBL" id="LBIC01000010">
    <property type="protein sequence ID" value="KKW90455.1"/>
    <property type="molecule type" value="Genomic_DNA"/>
</dbReference>
<evidence type="ECO:0000313" key="2">
    <source>
        <dbReference type="EMBL" id="KKW90455.1"/>
    </source>
</evidence>